<dbReference type="InterPro" id="IPR036928">
    <property type="entry name" value="AS_sf"/>
</dbReference>
<evidence type="ECO:0000259" key="1">
    <source>
        <dbReference type="Pfam" id="PF01425"/>
    </source>
</evidence>
<dbReference type="InterPro" id="IPR023631">
    <property type="entry name" value="Amidase_dom"/>
</dbReference>
<name>A0A0D7BCI5_9AGAR</name>
<accession>A0A0D7BCI5</accession>
<dbReference type="Proteomes" id="UP000054007">
    <property type="component" value="Unassembled WGS sequence"/>
</dbReference>
<dbReference type="PANTHER" id="PTHR42678">
    <property type="entry name" value="AMIDASE"/>
    <property type="match status" value="1"/>
</dbReference>
<dbReference type="Pfam" id="PF01425">
    <property type="entry name" value="Amidase"/>
    <property type="match status" value="1"/>
</dbReference>
<keyword evidence="3" id="KW-1185">Reference proteome</keyword>
<sequence>MSTTFNLAESDAPRKLPDLYEASIAELQQGLSRKDFTSVDLVKAYRARIEEVNFKGPALRCVYELNPSAIHQAAKLDEKRAEAGSVLPSPLYGIPILLKDNIATISFEGMDTTAGSHALLGSVVPFDAGVVKKLRAGSAIILGKASLTEWAHARDKDMPSGWSGIGGQTTNAYYPKADPSGSSAGSGVATSIGLAAAALGTETHGSLIWPSGCNNLVGIKPTVGLTSRAGVIPITPSQDTVGPMARSLSDAAAKALGNSPRTSAVVR</sequence>
<dbReference type="EMBL" id="KN880508">
    <property type="protein sequence ID" value="KIY68198.1"/>
    <property type="molecule type" value="Genomic_DNA"/>
</dbReference>
<dbReference type="AlphaFoldDB" id="A0A0D7BCI5"/>
<evidence type="ECO:0000313" key="2">
    <source>
        <dbReference type="EMBL" id="KIY68198.1"/>
    </source>
</evidence>
<dbReference type="Gene3D" id="3.90.1300.10">
    <property type="entry name" value="Amidase signature (AS) domain"/>
    <property type="match status" value="1"/>
</dbReference>
<protein>
    <submittedName>
        <fullName evidence="2">Amidase signature enzyme</fullName>
    </submittedName>
</protein>
<feature type="domain" description="Amidase" evidence="1">
    <location>
        <begin position="40"/>
        <end position="253"/>
    </location>
</feature>
<dbReference type="SUPFAM" id="SSF75304">
    <property type="entry name" value="Amidase signature (AS) enzymes"/>
    <property type="match status" value="1"/>
</dbReference>
<gene>
    <name evidence="2" type="ORF">CYLTODRAFT_421868</name>
</gene>
<reference evidence="2 3" key="1">
    <citation type="journal article" date="2015" name="Fungal Genet. Biol.">
        <title>Evolution of novel wood decay mechanisms in Agaricales revealed by the genome sequences of Fistulina hepatica and Cylindrobasidium torrendii.</title>
        <authorList>
            <person name="Floudas D."/>
            <person name="Held B.W."/>
            <person name="Riley R."/>
            <person name="Nagy L.G."/>
            <person name="Koehler G."/>
            <person name="Ransdell A.S."/>
            <person name="Younus H."/>
            <person name="Chow J."/>
            <person name="Chiniquy J."/>
            <person name="Lipzen A."/>
            <person name="Tritt A."/>
            <person name="Sun H."/>
            <person name="Haridas S."/>
            <person name="LaButti K."/>
            <person name="Ohm R.A."/>
            <person name="Kues U."/>
            <person name="Blanchette R.A."/>
            <person name="Grigoriev I.V."/>
            <person name="Minto R.E."/>
            <person name="Hibbett D.S."/>
        </authorList>
    </citation>
    <scope>NUCLEOTIDE SEQUENCE [LARGE SCALE GENOMIC DNA]</scope>
    <source>
        <strain evidence="2 3">FP15055 ss-10</strain>
    </source>
</reference>
<proteinExistence type="predicted"/>
<dbReference type="OrthoDB" id="566138at2759"/>
<evidence type="ECO:0000313" key="3">
    <source>
        <dbReference type="Proteomes" id="UP000054007"/>
    </source>
</evidence>
<dbReference type="PANTHER" id="PTHR42678:SF34">
    <property type="entry name" value="OS04G0183300 PROTEIN"/>
    <property type="match status" value="1"/>
</dbReference>
<dbReference type="STRING" id="1314674.A0A0D7BCI5"/>
<organism evidence="2 3">
    <name type="scientific">Cylindrobasidium torrendii FP15055 ss-10</name>
    <dbReference type="NCBI Taxonomy" id="1314674"/>
    <lineage>
        <taxon>Eukaryota</taxon>
        <taxon>Fungi</taxon>
        <taxon>Dikarya</taxon>
        <taxon>Basidiomycota</taxon>
        <taxon>Agaricomycotina</taxon>
        <taxon>Agaricomycetes</taxon>
        <taxon>Agaricomycetidae</taxon>
        <taxon>Agaricales</taxon>
        <taxon>Marasmiineae</taxon>
        <taxon>Physalacriaceae</taxon>
        <taxon>Cylindrobasidium</taxon>
    </lineage>
</organism>